<feature type="non-terminal residue" evidence="1">
    <location>
        <position position="1"/>
    </location>
</feature>
<reference evidence="1" key="1">
    <citation type="submission" date="2023-04" db="EMBL/GenBank/DDBJ databases">
        <title>Genomic characterization of faba bean (Vicia faba) microsymbionts in Mexican soils.</title>
        <authorList>
            <person name="Rivera Orduna F.N."/>
            <person name="Guevara-Luna J."/>
            <person name="Yan J."/>
            <person name="Arroyo-Herrera I."/>
            <person name="Li Y."/>
            <person name="Vasquez-Murrieta M.S."/>
            <person name="Wang E.T."/>
        </authorList>
    </citation>
    <scope>NUCLEOTIDE SEQUENCE</scope>
    <source>
        <strain evidence="1">CH26</strain>
    </source>
</reference>
<protein>
    <submittedName>
        <fullName evidence="1">DUF1998 domain-containing protein</fullName>
    </submittedName>
</protein>
<evidence type="ECO:0000313" key="1">
    <source>
        <dbReference type="EMBL" id="MDR9778553.1"/>
    </source>
</evidence>
<proteinExistence type="predicted"/>
<gene>
    <name evidence="1" type="ORF">RJJ65_39100</name>
</gene>
<accession>A0AAJ2H4J5</accession>
<evidence type="ECO:0000313" key="2">
    <source>
        <dbReference type="Proteomes" id="UP001268610"/>
    </source>
</evidence>
<dbReference type="AlphaFoldDB" id="A0AAJ2H4J5"/>
<organism evidence="1 2">
    <name type="scientific">Rhizobium hidalgonense</name>
    <dbReference type="NCBI Taxonomy" id="1538159"/>
    <lineage>
        <taxon>Bacteria</taxon>
        <taxon>Pseudomonadati</taxon>
        <taxon>Pseudomonadota</taxon>
        <taxon>Alphaproteobacteria</taxon>
        <taxon>Hyphomicrobiales</taxon>
        <taxon>Rhizobiaceae</taxon>
        <taxon>Rhizobium/Agrobacterium group</taxon>
        <taxon>Rhizobium</taxon>
    </lineage>
</organism>
<feature type="non-terminal residue" evidence="1">
    <location>
        <position position="128"/>
    </location>
</feature>
<name>A0AAJ2H4J5_9HYPH</name>
<dbReference type="EMBL" id="JAVLSF010000941">
    <property type="protein sequence ID" value="MDR9778553.1"/>
    <property type="molecule type" value="Genomic_DNA"/>
</dbReference>
<sequence length="128" mass="14511">KNSRTIDSYKNSLRKSVNKESNWLPAVKVYGEGIFLGFNAKKVRQWSEIFAKNPSFKTLANKMSKSPLLQNLGELSPEFLLIHTFAHLLINQLIFDCGYSTASLRERLYVNNSLDMEMCGVLIYTASG</sequence>
<comment type="caution">
    <text evidence="1">The sequence shown here is derived from an EMBL/GenBank/DDBJ whole genome shotgun (WGS) entry which is preliminary data.</text>
</comment>
<dbReference type="Proteomes" id="UP001268610">
    <property type="component" value="Unassembled WGS sequence"/>
</dbReference>